<reference evidence="2" key="1">
    <citation type="submission" date="2015-05" db="EMBL/GenBank/DDBJ databases">
        <authorList>
            <consortium name="Pathogen Informatics"/>
        </authorList>
    </citation>
    <scope>NUCLEOTIDE SEQUENCE [LARGE SCALE GENOMIC DNA]</scope>
    <source>
        <strain evidence="2">L1-83</strain>
    </source>
</reference>
<keyword evidence="2" id="KW-1185">Reference proteome</keyword>
<gene>
    <name evidence="1" type="ORF">RIL183_27661</name>
</gene>
<evidence type="ECO:0000313" key="2">
    <source>
        <dbReference type="Proteomes" id="UP000049828"/>
    </source>
</evidence>
<name>A0A0M6WTW8_9FIRM</name>
<dbReference type="EMBL" id="CVRS01000086">
    <property type="protein sequence ID" value="CRL40878.1"/>
    <property type="molecule type" value="Genomic_DNA"/>
</dbReference>
<proteinExistence type="predicted"/>
<evidence type="ECO:0000313" key="1">
    <source>
        <dbReference type="EMBL" id="CRL40878.1"/>
    </source>
</evidence>
<protein>
    <submittedName>
        <fullName evidence="1">Uncharacterized protein</fullName>
    </submittedName>
</protein>
<sequence>MDAKQVNNAEGNQDGFAISTLKKILKKEGTTMGLVSVNCVTGDYRFGGYVYGRWKQKIQVGKEGL</sequence>
<organism evidence="1 2">
    <name type="scientific">Roseburia inulinivorans</name>
    <dbReference type="NCBI Taxonomy" id="360807"/>
    <lineage>
        <taxon>Bacteria</taxon>
        <taxon>Bacillati</taxon>
        <taxon>Bacillota</taxon>
        <taxon>Clostridia</taxon>
        <taxon>Lachnospirales</taxon>
        <taxon>Lachnospiraceae</taxon>
        <taxon>Roseburia</taxon>
    </lineage>
</organism>
<dbReference type="Proteomes" id="UP000049828">
    <property type="component" value="Unassembled WGS sequence"/>
</dbReference>
<dbReference type="AlphaFoldDB" id="A0A0M6WTW8"/>
<dbReference type="RefSeq" id="WP_156337748.1">
    <property type="nucleotide sequence ID" value="NZ_CVRS01000086.1"/>
</dbReference>
<accession>A0A0M6WTW8</accession>